<dbReference type="HOGENOM" id="CLU_2094017_0_0_5"/>
<dbReference type="AlphaFoldDB" id="B8IUI4"/>
<evidence type="ECO:0000313" key="4">
    <source>
        <dbReference type="Proteomes" id="UP000008207"/>
    </source>
</evidence>
<organism evidence="3 4">
    <name type="scientific">Methylobacterium nodulans (strain LMG 21967 / CNCM I-2342 / ORS 2060)</name>
    <dbReference type="NCBI Taxonomy" id="460265"/>
    <lineage>
        <taxon>Bacteria</taxon>
        <taxon>Pseudomonadati</taxon>
        <taxon>Pseudomonadota</taxon>
        <taxon>Alphaproteobacteria</taxon>
        <taxon>Hyphomicrobiales</taxon>
        <taxon>Methylobacteriaceae</taxon>
        <taxon>Methylobacterium</taxon>
    </lineage>
</organism>
<sequence length="119" mass="12532">MSVKSIAMMFGVLTLSAGPALAITVSNQDQREHTLTVDRGVEEKDTKIVPGASLKVDCPDGCSLRVRTVGYDRPAEPGDRLVIREDGLLHYASDDLATGSVQGSQAGDTGEKTGRASSK</sequence>
<evidence type="ECO:0000313" key="3">
    <source>
        <dbReference type="EMBL" id="ACL57052.1"/>
    </source>
</evidence>
<dbReference type="EMBL" id="CP001349">
    <property type="protein sequence ID" value="ACL57052.1"/>
    <property type="molecule type" value="Genomic_DNA"/>
</dbReference>
<protein>
    <submittedName>
        <fullName evidence="3">Uncharacterized protein</fullName>
    </submittedName>
</protein>
<evidence type="ECO:0000256" key="1">
    <source>
        <dbReference type="SAM" id="MobiDB-lite"/>
    </source>
</evidence>
<dbReference type="Proteomes" id="UP000008207">
    <property type="component" value="Chromosome"/>
</dbReference>
<dbReference type="eggNOG" id="ENOG5033MSQ">
    <property type="taxonomic scope" value="Bacteria"/>
</dbReference>
<feature type="region of interest" description="Disordered" evidence="1">
    <location>
        <begin position="94"/>
        <end position="119"/>
    </location>
</feature>
<feature type="signal peptide" evidence="2">
    <location>
        <begin position="1"/>
        <end position="22"/>
    </location>
</feature>
<reference evidence="3 4" key="1">
    <citation type="submission" date="2009-01" db="EMBL/GenBank/DDBJ databases">
        <title>Complete sequence of chromosome of Methylobacterium nodulans ORS 2060.</title>
        <authorList>
            <consortium name="US DOE Joint Genome Institute"/>
            <person name="Lucas S."/>
            <person name="Copeland A."/>
            <person name="Lapidus A."/>
            <person name="Glavina del Rio T."/>
            <person name="Dalin E."/>
            <person name="Tice H."/>
            <person name="Bruce D."/>
            <person name="Goodwin L."/>
            <person name="Pitluck S."/>
            <person name="Sims D."/>
            <person name="Brettin T."/>
            <person name="Detter J.C."/>
            <person name="Han C."/>
            <person name="Larimer F."/>
            <person name="Land M."/>
            <person name="Hauser L."/>
            <person name="Kyrpides N."/>
            <person name="Ivanova N."/>
            <person name="Marx C.J."/>
            <person name="Richardson P."/>
        </authorList>
    </citation>
    <scope>NUCLEOTIDE SEQUENCE [LARGE SCALE GENOMIC DNA]</scope>
    <source>
        <strain evidence="4">LMG 21967 / CNCM I-2342 / ORS 2060</strain>
    </source>
</reference>
<name>B8IUI4_METNO</name>
<feature type="chain" id="PRO_5002874819" evidence="2">
    <location>
        <begin position="23"/>
        <end position="119"/>
    </location>
</feature>
<evidence type="ECO:0000256" key="2">
    <source>
        <dbReference type="SAM" id="SignalP"/>
    </source>
</evidence>
<keyword evidence="2" id="KW-0732">Signal</keyword>
<dbReference type="OrthoDB" id="8450677at2"/>
<keyword evidence="4" id="KW-1185">Reference proteome</keyword>
<feature type="compositionally biased region" description="Basic and acidic residues" evidence="1">
    <location>
        <begin position="109"/>
        <end position="119"/>
    </location>
</feature>
<dbReference type="RefSeq" id="WP_015928739.1">
    <property type="nucleotide sequence ID" value="NC_011894.1"/>
</dbReference>
<dbReference type="KEGG" id="mno:Mnod_2067"/>
<gene>
    <name evidence="3" type="ordered locus">Mnod_2067</name>
</gene>
<proteinExistence type="predicted"/>
<accession>B8IUI4</accession>